<dbReference type="EMBL" id="LNGF01000015">
    <property type="protein sequence ID" value="KYC47834.1"/>
    <property type="molecule type" value="Genomic_DNA"/>
</dbReference>
<dbReference type="Proteomes" id="UP000091929">
    <property type="component" value="Unassembled WGS sequence"/>
</dbReference>
<comment type="caution">
    <text evidence="1">The sequence shown here is derived from an EMBL/GenBank/DDBJ whole genome shotgun (WGS) entry which is preliminary data.</text>
</comment>
<organism evidence="1 4">
    <name type="scientific">Candidatus Methanofastidiosum methylothiophilum</name>
    <dbReference type="NCBI Taxonomy" id="1705564"/>
    <lineage>
        <taxon>Archaea</taxon>
        <taxon>Methanobacteriati</taxon>
        <taxon>Methanobacteriota</taxon>
        <taxon>Stenosarchaea group</taxon>
        <taxon>Candidatus Methanofastidiosia</taxon>
        <taxon>Candidatus Methanofastidiosales</taxon>
        <taxon>Candidatus Methanofastidiosaceae</taxon>
        <taxon>Candidatus Methanofastidiosum</taxon>
    </lineage>
</organism>
<evidence type="ECO:0000313" key="4">
    <source>
        <dbReference type="Proteomes" id="UP000091929"/>
    </source>
</evidence>
<evidence type="ECO:0000313" key="3">
    <source>
        <dbReference type="Proteomes" id="UP000075398"/>
    </source>
</evidence>
<dbReference type="AlphaFoldDB" id="A0A150IT38"/>
<accession>A0A150J8U7</accession>
<dbReference type="Proteomes" id="UP000075398">
    <property type="component" value="Unassembled WGS sequence"/>
</dbReference>
<evidence type="ECO:0000313" key="2">
    <source>
        <dbReference type="EMBL" id="KYC53565.1"/>
    </source>
</evidence>
<name>A0A150IT38_9EURY</name>
<gene>
    <name evidence="2" type="ORF">AMQ22_00236</name>
    <name evidence="1" type="ORF">APG11_00809</name>
</gene>
<dbReference type="EMBL" id="LNGC01000004">
    <property type="protein sequence ID" value="KYC53565.1"/>
    <property type="molecule type" value="Genomic_DNA"/>
</dbReference>
<reference evidence="3 4" key="1">
    <citation type="journal article" date="2016" name="ISME J.">
        <title>Chasing the elusive Euryarchaeota class WSA2: genomes reveal a uniquely fastidious methyl-reducing methanogen.</title>
        <authorList>
            <person name="Nobu M.K."/>
            <person name="Narihiro T."/>
            <person name="Kuroda K."/>
            <person name="Mei R."/>
            <person name="Liu W.T."/>
        </authorList>
    </citation>
    <scope>NUCLEOTIDE SEQUENCE [LARGE SCALE GENOMIC DNA]</scope>
    <source>
        <strain evidence="1">B15fssc0709_Meth_Bin003</strain>
        <strain evidence="2">U1lsi0528_Bin055</strain>
    </source>
</reference>
<protein>
    <submittedName>
        <fullName evidence="1">Uncharacterized protein</fullName>
    </submittedName>
</protein>
<accession>A0A150IT38</accession>
<sequence length="77" mass="8633">MAKESIKVKQEIKRFDKTIRKDAGYTIKFVVYRKSGSFICNGNTYTTTTALMSGEGIQNTDNVAFVGQFQDLVVDNT</sequence>
<evidence type="ECO:0000313" key="1">
    <source>
        <dbReference type="EMBL" id="KYC47834.1"/>
    </source>
</evidence>
<proteinExistence type="predicted"/>